<name>A0A7Z8CYT1_CARDV</name>
<dbReference type="AlphaFoldDB" id="A0A7Z8CYT1"/>
<organism evidence="1 2">
    <name type="scientific">Carnobacterium divergens</name>
    <name type="common">Lactobacillus divergens</name>
    <dbReference type="NCBI Taxonomy" id="2748"/>
    <lineage>
        <taxon>Bacteria</taxon>
        <taxon>Bacillati</taxon>
        <taxon>Bacillota</taxon>
        <taxon>Bacilli</taxon>
        <taxon>Lactobacillales</taxon>
        <taxon>Carnobacteriaceae</taxon>
        <taxon>Carnobacterium</taxon>
    </lineage>
</organism>
<dbReference type="EMBL" id="NRPP01000015">
    <property type="protein sequence ID" value="TFJ25612.1"/>
    <property type="molecule type" value="Genomic_DNA"/>
</dbReference>
<proteinExistence type="predicted"/>
<protein>
    <submittedName>
        <fullName evidence="1">Uncharacterized protein</fullName>
    </submittedName>
</protein>
<comment type="caution">
    <text evidence="1">The sequence shown here is derived from an EMBL/GenBank/DDBJ whole genome shotgun (WGS) entry which is preliminary data.</text>
</comment>
<reference evidence="1 2" key="1">
    <citation type="journal article" date="2018" name="Int. J. Food Microbiol.">
        <title>Growth of Carnobacterium spp. isolated from chilled vacuum-packaged meat under relevant acidic conditions.</title>
        <authorList>
            <person name="Zhang P."/>
            <person name="Badoni M."/>
            <person name="Ganzle M."/>
            <person name="Yang X."/>
        </authorList>
    </citation>
    <scope>NUCLEOTIDE SEQUENCE [LARGE SCALE GENOMIC DNA]</scope>
    <source>
        <strain evidence="1 2">B2</strain>
    </source>
</reference>
<dbReference type="Proteomes" id="UP000297938">
    <property type="component" value="Unassembled WGS sequence"/>
</dbReference>
<evidence type="ECO:0000313" key="2">
    <source>
        <dbReference type="Proteomes" id="UP000297938"/>
    </source>
</evidence>
<evidence type="ECO:0000313" key="1">
    <source>
        <dbReference type="EMBL" id="TFJ25612.1"/>
    </source>
</evidence>
<gene>
    <name evidence="1" type="ORF">CKN69_08935</name>
</gene>
<sequence>MYSRFYNEVYGKQSATLTGRHKFTVGDPFYALANVTYNVTFNRLSNGGYKATYKITDIYDFDWGNYENISVGFGNNYCMAMQKLGLIKPFNISIIYNG</sequence>
<accession>A0A7Z8CYT1</accession>